<name>A0ABV1J043_9FIRM</name>
<dbReference type="EMBL" id="JBBNPP010000005">
    <property type="protein sequence ID" value="MEQ3346523.1"/>
    <property type="molecule type" value="Genomic_DNA"/>
</dbReference>
<gene>
    <name evidence="1" type="ORF">AAA073_03625</name>
</gene>
<proteinExistence type="predicted"/>
<dbReference type="RefSeq" id="WP_349188456.1">
    <property type="nucleotide sequence ID" value="NZ_JBBNPP010000005.1"/>
</dbReference>
<dbReference type="Proteomes" id="UP001491691">
    <property type="component" value="Unassembled WGS sequence"/>
</dbReference>
<accession>A0ABV1J043</accession>
<sequence length="71" mass="7649">MKDTKTLKMSFVDEGGNPWTLSILNPKNSVSSAEAKSVADTITGENLVNGKQGNIKTYNGAVIISRHEEVL</sequence>
<evidence type="ECO:0000313" key="2">
    <source>
        <dbReference type="Proteomes" id="UP001491691"/>
    </source>
</evidence>
<protein>
    <submittedName>
        <fullName evidence="1">DUF2922 domain-containing protein</fullName>
    </submittedName>
</protein>
<comment type="caution">
    <text evidence="1">The sequence shown here is derived from an EMBL/GenBank/DDBJ whole genome shotgun (WGS) entry which is preliminary data.</text>
</comment>
<reference evidence="1 2" key="1">
    <citation type="submission" date="2024-04" db="EMBL/GenBank/DDBJ databases">
        <title>Human intestinal bacterial collection.</title>
        <authorList>
            <person name="Pauvert C."/>
            <person name="Hitch T.C.A."/>
            <person name="Clavel T."/>
        </authorList>
    </citation>
    <scope>NUCLEOTIDE SEQUENCE [LARGE SCALE GENOMIC DNA]</scope>
    <source>
        <strain evidence="1 2">CLA-SR-H019</strain>
    </source>
</reference>
<keyword evidence="2" id="KW-1185">Reference proteome</keyword>
<dbReference type="InterPro" id="IPR021321">
    <property type="entry name" value="DUF2922"/>
</dbReference>
<organism evidence="1 2">
    <name type="scientific">Peptoniphilus senegalensis</name>
    <dbReference type="NCBI Taxonomy" id="1465757"/>
    <lineage>
        <taxon>Bacteria</taxon>
        <taxon>Bacillati</taxon>
        <taxon>Bacillota</taxon>
        <taxon>Tissierellia</taxon>
        <taxon>Tissierellales</taxon>
        <taxon>Peptoniphilaceae</taxon>
        <taxon>Peptoniphilus</taxon>
    </lineage>
</organism>
<evidence type="ECO:0000313" key="1">
    <source>
        <dbReference type="EMBL" id="MEQ3346523.1"/>
    </source>
</evidence>
<dbReference type="Pfam" id="PF11148">
    <property type="entry name" value="DUF2922"/>
    <property type="match status" value="1"/>
</dbReference>